<dbReference type="Pfam" id="PF00145">
    <property type="entry name" value="DNA_methylase"/>
    <property type="match status" value="2"/>
</dbReference>
<dbReference type="GO" id="GO:0003886">
    <property type="term" value="F:DNA (cytosine-5-)-methyltransferase activity"/>
    <property type="evidence" value="ECO:0007669"/>
    <property type="project" value="UniProtKB-EC"/>
</dbReference>
<evidence type="ECO:0000256" key="1">
    <source>
        <dbReference type="ARBA" id="ARBA00011975"/>
    </source>
</evidence>
<evidence type="ECO:0000313" key="8">
    <source>
        <dbReference type="EMBL" id="TLD98129.1"/>
    </source>
</evidence>
<dbReference type="Gene3D" id="3.40.50.150">
    <property type="entry name" value="Vaccinia Virus protein VP39"/>
    <property type="match status" value="1"/>
</dbReference>
<dbReference type="InterPro" id="IPR029063">
    <property type="entry name" value="SAM-dependent_MTases_sf"/>
</dbReference>
<feature type="active site" evidence="7">
    <location>
        <position position="83"/>
    </location>
</feature>
<dbReference type="AlphaFoldDB" id="A0A4U8TDN6"/>
<accession>A0A4U8TDN6</accession>
<dbReference type="RefSeq" id="WP_034318486.1">
    <property type="nucleotide sequence ID" value="NZ_FZNF01000057.1"/>
</dbReference>
<comment type="similarity">
    <text evidence="7">Belongs to the class I-like SAM-binding methyltransferase superfamily. C5-methyltransferase family.</text>
</comment>
<protein>
    <recommendedName>
        <fullName evidence="1">DNA (cytosine-5-)-methyltransferase</fullName>
        <ecNumber evidence="1">2.1.1.37</ecNumber>
    </recommendedName>
</protein>
<keyword evidence="2 7" id="KW-0489">Methyltransferase</keyword>
<dbReference type="Proteomes" id="UP000029861">
    <property type="component" value="Unassembled WGS sequence"/>
</dbReference>
<dbReference type="PROSITE" id="PS51679">
    <property type="entry name" value="SAM_MT_C5"/>
    <property type="match status" value="1"/>
</dbReference>
<evidence type="ECO:0000256" key="4">
    <source>
        <dbReference type="ARBA" id="ARBA00022691"/>
    </source>
</evidence>
<keyword evidence="4 7" id="KW-0949">S-adenosyl-L-methionine</keyword>
<sequence>MKFNVVEFFVGAGGSHLGFMQNGFNTLYVNDNDIEALKTLKYNNAMHLQNAIIDSSDITKIDPQELRKSIKDDIDVCFGGIVCKGFSLAGEKNPNDERNFYYKSYLSIIKELQPRISIIENVKGMLNARILNSKTPKNILEEVDILWQEMENYKGRKADFRKKNVITQEFENYGKELRIKKQKVLQKIEKYMISVLEDIIDIYNEIGYRVDYKILNAAWYGSSTKRERLIIVATRKDIKNSYEFPKPIYHNDEIVTKLDFDNIQNMKFKQPISIGESLSKIDYLKEDFDNEPMKHNEKTIERFQYIKAGSNISECIDELPQELRISKFYSRGNTMRLHFDKLAPTLVPGHSNFPIHPIEHRSITVREAAVITGFPLDYKFFGSHSKRCEQVGNAVPPPLSYAIAKSVKNFLETLK</sequence>
<dbReference type="PANTHER" id="PTHR10629">
    <property type="entry name" value="CYTOSINE-SPECIFIC METHYLTRANSFERASE"/>
    <property type="match status" value="1"/>
</dbReference>
<dbReference type="PANTHER" id="PTHR10629:SF52">
    <property type="entry name" value="DNA (CYTOSINE-5)-METHYLTRANSFERASE 1"/>
    <property type="match status" value="1"/>
</dbReference>
<evidence type="ECO:0000256" key="2">
    <source>
        <dbReference type="ARBA" id="ARBA00022603"/>
    </source>
</evidence>
<evidence type="ECO:0000256" key="7">
    <source>
        <dbReference type="PROSITE-ProRule" id="PRU01016"/>
    </source>
</evidence>
<dbReference type="EMBL" id="JRPK02000016">
    <property type="protein sequence ID" value="TLD98129.1"/>
    <property type="molecule type" value="Genomic_DNA"/>
</dbReference>
<evidence type="ECO:0000256" key="6">
    <source>
        <dbReference type="ARBA" id="ARBA00047422"/>
    </source>
</evidence>
<evidence type="ECO:0000256" key="3">
    <source>
        <dbReference type="ARBA" id="ARBA00022679"/>
    </source>
</evidence>
<dbReference type="PRINTS" id="PR00105">
    <property type="entry name" value="C5METTRFRASE"/>
</dbReference>
<evidence type="ECO:0000313" key="9">
    <source>
        <dbReference type="Proteomes" id="UP000029861"/>
    </source>
</evidence>
<dbReference type="GO" id="GO:0032259">
    <property type="term" value="P:methylation"/>
    <property type="evidence" value="ECO:0007669"/>
    <property type="project" value="UniProtKB-KW"/>
</dbReference>
<dbReference type="SUPFAM" id="SSF53335">
    <property type="entry name" value="S-adenosyl-L-methionine-dependent methyltransferases"/>
    <property type="match status" value="1"/>
</dbReference>
<keyword evidence="5" id="KW-0680">Restriction system</keyword>
<dbReference type="InterPro" id="IPR001525">
    <property type="entry name" value="C5_MeTfrase"/>
</dbReference>
<keyword evidence="3 7" id="KW-0808">Transferase</keyword>
<dbReference type="GO" id="GO:0009307">
    <property type="term" value="P:DNA restriction-modification system"/>
    <property type="evidence" value="ECO:0007669"/>
    <property type="project" value="UniProtKB-KW"/>
</dbReference>
<evidence type="ECO:0000256" key="5">
    <source>
        <dbReference type="ARBA" id="ARBA00022747"/>
    </source>
</evidence>
<gene>
    <name evidence="8" type="ORF">LS80_005785</name>
</gene>
<name>A0A4U8TDN6_9HELI</name>
<dbReference type="EC" id="2.1.1.37" evidence="1"/>
<comment type="caution">
    <text evidence="8">The sequence shown here is derived from an EMBL/GenBank/DDBJ whole genome shotgun (WGS) entry which is preliminary data.</text>
</comment>
<organism evidence="8 9">
    <name type="scientific">Helicobacter trogontum</name>
    <dbReference type="NCBI Taxonomy" id="50960"/>
    <lineage>
        <taxon>Bacteria</taxon>
        <taxon>Pseudomonadati</taxon>
        <taxon>Campylobacterota</taxon>
        <taxon>Epsilonproteobacteria</taxon>
        <taxon>Campylobacterales</taxon>
        <taxon>Helicobacteraceae</taxon>
        <taxon>Helicobacter</taxon>
    </lineage>
</organism>
<proteinExistence type="inferred from homology"/>
<reference evidence="8 9" key="1">
    <citation type="journal article" date="2014" name="Genome Announc.">
        <title>Draft genome sequences of eight enterohepatic helicobacter species isolated from both laboratory and wild rodents.</title>
        <authorList>
            <person name="Sheh A."/>
            <person name="Shen Z."/>
            <person name="Fox J.G."/>
        </authorList>
    </citation>
    <scope>NUCLEOTIDE SEQUENCE [LARGE SCALE GENOMIC DNA]</scope>
    <source>
        <strain evidence="8 9">ATCC 49310</strain>
    </source>
</reference>
<dbReference type="Gene3D" id="3.90.120.10">
    <property type="entry name" value="DNA Methylase, subunit A, domain 2"/>
    <property type="match status" value="1"/>
</dbReference>
<dbReference type="InterPro" id="IPR050390">
    <property type="entry name" value="C5-Methyltransferase"/>
</dbReference>
<comment type="catalytic activity">
    <reaction evidence="6">
        <text>a 2'-deoxycytidine in DNA + S-adenosyl-L-methionine = a 5-methyl-2'-deoxycytidine in DNA + S-adenosyl-L-homocysteine + H(+)</text>
        <dbReference type="Rhea" id="RHEA:13681"/>
        <dbReference type="Rhea" id="RHEA-COMP:11369"/>
        <dbReference type="Rhea" id="RHEA-COMP:11370"/>
        <dbReference type="ChEBI" id="CHEBI:15378"/>
        <dbReference type="ChEBI" id="CHEBI:57856"/>
        <dbReference type="ChEBI" id="CHEBI:59789"/>
        <dbReference type="ChEBI" id="CHEBI:85452"/>
        <dbReference type="ChEBI" id="CHEBI:85454"/>
        <dbReference type="EC" id="2.1.1.37"/>
    </reaction>
</comment>